<dbReference type="Proteomes" id="UP001470230">
    <property type="component" value="Unassembled WGS sequence"/>
</dbReference>
<dbReference type="PROSITE" id="PS50090">
    <property type="entry name" value="MYB_LIKE"/>
    <property type="match status" value="2"/>
</dbReference>
<proteinExistence type="predicted"/>
<dbReference type="SMART" id="SM00717">
    <property type="entry name" value="SANT"/>
    <property type="match status" value="2"/>
</dbReference>
<evidence type="ECO:0000256" key="3">
    <source>
        <dbReference type="ARBA" id="ARBA00023163"/>
    </source>
</evidence>
<dbReference type="PROSITE" id="PS51294">
    <property type="entry name" value="HTH_MYB"/>
    <property type="match status" value="2"/>
</dbReference>
<sequence>MPSKELTVIPKDIMINSLINGHKKRKTFSKEEDARLLTLVKYYGITQWAKIASLMPFRSTRQCKERYEGYLAPSVNHEKFSSEEDLLLLEKYDKFGSKWKTISSFFEGRSGNQLKNRWNTYLSKLTKEQIDLIKQNMIYNQQKINLKTNEKEEIIQENHKKDDSVENIIKLCLYTERNNDDQIIDESFY</sequence>
<organism evidence="7 8">
    <name type="scientific">Tritrichomonas musculus</name>
    <dbReference type="NCBI Taxonomy" id="1915356"/>
    <lineage>
        <taxon>Eukaryota</taxon>
        <taxon>Metamonada</taxon>
        <taxon>Parabasalia</taxon>
        <taxon>Tritrichomonadida</taxon>
        <taxon>Tritrichomonadidae</taxon>
        <taxon>Tritrichomonas</taxon>
    </lineage>
</organism>
<reference evidence="7 8" key="1">
    <citation type="submission" date="2024-04" db="EMBL/GenBank/DDBJ databases">
        <title>Tritrichomonas musculus Genome.</title>
        <authorList>
            <person name="Alves-Ferreira E."/>
            <person name="Grigg M."/>
            <person name="Lorenzi H."/>
            <person name="Galac M."/>
        </authorList>
    </citation>
    <scope>NUCLEOTIDE SEQUENCE [LARGE SCALE GENOMIC DNA]</scope>
    <source>
        <strain evidence="7 8">EAF2021</strain>
    </source>
</reference>
<dbReference type="CDD" id="cd00167">
    <property type="entry name" value="SANT"/>
    <property type="match status" value="2"/>
</dbReference>
<feature type="domain" description="HTH myb-type" evidence="6">
    <location>
        <begin position="20"/>
        <end position="71"/>
    </location>
</feature>
<evidence type="ECO:0008006" key="9">
    <source>
        <dbReference type="Google" id="ProtNLM"/>
    </source>
</evidence>
<dbReference type="InterPro" id="IPR017930">
    <property type="entry name" value="Myb_dom"/>
</dbReference>
<dbReference type="PANTHER" id="PTHR46621">
    <property type="entry name" value="SNRNA-ACTIVATING PROTEIN COMPLEX SUBUNIT 4"/>
    <property type="match status" value="1"/>
</dbReference>
<comment type="caution">
    <text evidence="7">The sequence shown here is derived from an EMBL/GenBank/DDBJ whole genome shotgun (WGS) entry which is preliminary data.</text>
</comment>
<evidence type="ECO:0000256" key="2">
    <source>
        <dbReference type="ARBA" id="ARBA00023125"/>
    </source>
</evidence>
<dbReference type="InterPro" id="IPR001005">
    <property type="entry name" value="SANT/Myb"/>
</dbReference>
<evidence type="ECO:0000259" key="6">
    <source>
        <dbReference type="PROSITE" id="PS51294"/>
    </source>
</evidence>
<dbReference type="InterPro" id="IPR009057">
    <property type="entry name" value="Homeodomain-like_sf"/>
</dbReference>
<protein>
    <recommendedName>
        <fullName evidence="9">Myb-like DNA-binding domain containing protein</fullName>
    </recommendedName>
</protein>
<dbReference type="InterPro" id="IPR051575">
    <property type="entry name" value="Myb-like_DNA-bd"/>
</dbReference>
<evidence type="ECO:0000256" key="4">
    <source>
        <dbReference type="ARBA" id="ARBA00023242"/>
    </source>
</evidence>
<evidence type="ECO:0000313" key="8">
    <source>
        <dbReference type="Proteomes" id="UP001470230"/>
    </source>
</evidence>
<dbReference type="PANTHER" id="PTHR46621:SF1">
    <property type="entry name" value="SNRNA-ACTIVATING PROTEIN COMPLEX SUBUNIT 4"/>
    <property type="match status" value="1"/>
</dbReference>
<keyword evidence="3" id="KW-0804">Transcription</keyword>
<feature type="domain" description="Myb-like" evidence="5">
    <location>
        <begin position="72"/>
        <end position="122"/>
    </location>
</feature>
<keyword evidence="1" id="KW-0805">Transcription regulation</keyword>
<evidence type="ECO:0000313" key="7">
    <source>
        <dbReference type="EMBL" id="KAK8880363.1"/>
    </source>
</evidence>
<name>A0ABR2JP47_9EUKA</name>
<keyword evidence="2" id="KW-0238">DNA-binding</keyword>
<keyword evidence="8" id="KW-1185">Reference proteome</keyword>
<keyword evidence="4" id="KW-0539">Nucleus</keyword>
<dbReference type="EMBL" id="JAPFFF010000010">
    <property type="protein sequence ID" value="KAK8880363.1"/>
    <property type="molecule type" value="Genomic_DNA"/>
</dbReference>
<evidence type="ECO:0000256" key="1">
    <source>
        <dbReference type="ARBA" id="ARBA00023015"/>
    </source>
</evidence>
<evidence type="ECO:0000259" key="5">
    <source>
        <dbReference type="PROSITE" id="PS50090"/>
    </source>
</evidence>
<gene>
    <name evidence="7" type="ORF">M9Y10_003031</name>
</gene>
<feature type="domain" description="HTH myb-type" evidence="6">
    <location>
        <begin position="72"/>
        <end position="126"/>
    </location>
</feature>
<dbReference type="SUPFAM" id="SSF46689">
    <property type="entry name" value="Homeodomain-like"/>
    <property type="match status" value="1"/>
</dbReference>
<feature type="domain" description="Myb-like" evidence="5">
    <location>
        <begin position="20"/>
        <end position="71"/>
    </location>
</feature>
<dbReference type="Pfam" id="PF00249">
    <property type="entry name" value="Myb_DNA-binding"/>
    <property type="match status" value="2"/>
</dbReference>
<accession>A0ABR2JP47</accession>
<dbReference type="Gene3D" id="1.10.10.60">
    <property type="entry name" value="Homeodomain-like"/>
    <property type="match status" value="2"/>
</dbReference>